<keyword evidence="2" id="KW-1185">Reference proteome</keyword>
<evidence type="ECO:0000313" key="2">
    <source>
        <dbReference type="Proteomes" id="UP000032024"/>
    </source>
</evidence>
<dbReference type="Pfam" id="PF14044">
    <property type="entry name" value="NETI"/>
    <property type="match status" value="1"/>
</dbReference>
<dbReference type="AlphaFoldDB" id="A0AAN0T251"/>
<accession>A0AAN0T251</accession>
<reference evidence="2" key="1">
    <citation type="submission" date="2015-01" db="EMBL/GenBank/DDBJ databases">
        <title>Comparative genome analysis of Bacillus coagulans HM-08, Clostridium butyricum HM-68, Bacillus subtilis HM-66 and Bacillus paralicheniformis BL-09.</title>
        <authorList>
            <person name="Zhang H."/>
        </authorList>
    </citation>
    <scope>NUCLEOTIDE SEQUENCE [LARGE SCALE GENOMIC DNA]</scope>
    <source>
        <strain evidence="2">HM-08</strain>
    </source>
</reference>
<dbReference type="InterPro" id="IPR025930">
    <property type="entry name" value="NETI"/>
</dbReference>
<dbReference type="EMBL" id="CP010525">
    <property type="protein sequence ID" value="AJO21202.1"/>
    <property type="molecule type" value="Genomic_DNA"/>
</dbReference>
<gene>
    <name evidence="1" type="ORF">SB48_HM08orf00627</name>
</gene>
<protein>
    <recommendedName>
        <fullName evidence="3">NETI motif-containing protein</fullName>
    </recommendedName>
</protein>
<organism evidence="1 2">
    <name type="scientific">Heyndrickxia coagulans</name>
    <name type="common">Weizmannia coagulans</name>
    <dbReference type="NCBI Taxonomy" id="1398"/>
    <lineage>
        <taxon>Bacteria</taxon>
        <taxon>Bacillati</taxon>
        <taxon>Bacillota</taxon>
        <taxon>Bacilli</taxon>
        <taxon>Bacillales</taxon>
        <taxon>Bacillaceae</taxon>
        <taxon>Heyndrickxia</taxon>
    </lineage>
</organism>
<name>A0AAN0T251_HEYCO</name>
<evidence type="ECO:0000313" key="1">
    <source>
        <dbReference type="EMBL" id="AJO21202.1"/>
    </source>
</evidence>
<proteinExistence type="predicted"/>
<evidence type="ECO:0008006" key="3">
    <source>
        <dbReference type="Google" id="ProtNLM"/>
    </source>
</evidence>
<dbReference type="Proteomes" id="UP000032024">
    <property type="component" value="Chromosome"/>
</dbReference>
<sequence length="82" mass="9640">MGKSGEERKIEQMKKQFEVLENETIADCLARMEKEGFQPVRRIEKPVFREVKKNGKKEYEPVTRKIIFEGRKTSSDPNIPDL</sequence>